<dbReference type="InterPro" id="IPR035919">
    <property type="entry name" value="EAL_sf"/>
</dbReference>
<evidence type="ECO:0000259" key="2">
    <source>
        <dbReference type="PROSITE" id="PS50883"/>
    </source>
</evidence>
<evidence type="ECO:0000313" key="4">
    <source>
        <dbReference type="Proteomes" id="UP000007058"/>
    </source>
</evidence>
<dbReference type="PROSITE" id="PS50883">
    <property type="entry name" value="EAL"/>
    <property type="match status" value="1"/>
</dbReference>
<sequence>MKGGELSPPFITLRFGIALTLTCSPPTFVLGFHAGMRGMGMADKDDLGRSSDMYVAFAFAAADVLLELDTQGNTMFAVGAAMALVGRGAKALTGQPLVKIIHPSDHTALSQALKQMAGGERVRNAVLRILRPDGKASEVTMSGYRHPSVPDRLMVALGHPGGFHAHKEDRVGETGLLDKDSFQAMAANLLESAAPDDPYQLTLVELPKIDALSGDSAAQEALTTELGNRLKALSVGGDAVGQLDEGKFGVLHSAAVSADSISKSVTQAAAVVLPDAPPIQATLATLMLDVADVPPEEAARALTYTLNRFALEAENGGNLADLMKDLQPRLSATVKQMNDVRNTVTGGDFDLMFQPIVDLWTGVVHHFECLVRFKGEDNKSPYETVTFAEDTGMVGMLDMALLERAVAFMRSSVANNDSLKFAVNLSGYSLSDPTVVRRLKEILTTTADLRKRLVFEMTESAQVRDLKAVNDVIQIIRKQGHEVCLDDFGAGHAAFHYLRALKVDNVKIDGSYIKDAMRSNEDVSFIKAIVGLCTELGVTTTAEYVEDAETANLLKLLKVRFGQGWYFGKPLRPSSDDIRTAWRTPTLGWNKGLLHFTKG</sequence>
<dbReference type="GO" id="GO:0071111">
    <property type="term" value="F:cyclic-guanylate-specific phosphodiesterase activity"/>
    <property type="evidence" value="ECO:0007669"/>
    <property type="project" value="InterPro"/>
</dbReference>
<protein>
    <submittedName>
        <fullName evidence="3">EAL domain</fullName>
    </submittedName>
</protein>
<dbReference type="SMART" id="SM00091">
    <property type="entry name" value="PAS"/>
    <property type="match status" value="1"/>
</dbReference>
<dbReference type="STRING" id="342108.amb0770"/>
<organism evidence="3 4">
    <name type="scientific">Paramagnetospirillum magneticum (strain ATCC 700264 / AMB-1)</name>
    <name type="common">Magnetospirillum magneticum</name>
    <dbReference type="NCBI Taxonomy" id="342108"/>
    <lineage>
        <taxon>Bacteria</taxon>
        <taxon>Pseudomonadati</taxon>
        <taxon>Pseudomonadota</taxon>
        <taxon>Alphaproteobacteria</taxon>
        <taxon>Rhodospirillales</taxon>
        <taxon>Magnetospirillaceae</taxon>
        <taxon>Paramagnetospirillum</taxon>
    </lineage>
</organism>
<dbReference type="InterPro" id="IPR050706">
    <property type="entry name" value="Cyclic-di-GMP_PDE-like"/>
</dbReference>
<dbReference type="PROSITE" id="PS50112">
    <property type="entry name" value="PAS"/>
    <property type="match status" value="1"/>
</dbReference>
<feature type="domain" description="EAL" evidence="2">
    <location>
        <begin position="333"/>
        <end position="584"/>
    </location>
</feature>
<dbReference type="KEGG" id="mag:amb0770"/>
<dbReference type="InterPro" id="IPR001633">
    <property type="entry name" value="EAL_dom"/>
</dbReference>
<dbReference type="SMART" id="SM00052">
    <property type="entry name" value="EAL"/>
    <property type="match status" value="1"/>
</dbReference>
<dbReference type="Gene3D" id="3.30.450.20">
    <property type="entry name" value="PAS domain"/>
    <property type="match status" value="1"/>
</dbReference>
<dbReference type="Pfam" id="PF00563">
    <property type="entry name" value="EAL"/>
    <property type="match status" value="1"/>
</dbReference>
<dbReference type="InterPro" id="IPR000014">
    <property type="entry name" value="PAS"/>
</dbReference>
<dbReference type="SUPFAM" id="SSF55785">
    <property type="entry name" value="PYP-like sensor domain (PAS domain)"/>
    <property type="match status" value="1"/>
</dbReference>
<dbReference type="AlphaFoldDB" id="Q2W9A1"/>
<dbReference type="PANTHER" id="PTHR33121:SF79">
    <property type="entry name" value="CYCLIC DI-GMP PHOSPHODIESTERASE PDED-RELATED"/>
    <property type="match status" value="1"/>
</dbReference>
<accession>Q2W9A1</accession>
<dbReference type="CDD" id="cd00130">
    <property type="entry name" value="PAS"/>
    <property type="match status" value="1"/>
</dbReference>
<feature type="domain" description="PAS" evidence="1">
    <location>
        <begin position="50"/>
        <end position="120"/>
    </location>
</feature>
<dbReference type="PANTHER" id="PTHR33121">
    <property type="entry name" value="CYCLIC DI-GMP PHOSPHODIESTERASE PDEF"/>
    <property type="match status" value="1"/>
</dbReference>
<dbReference type="CDD" id="cd01948">
    <property type="entry name" value="EAL"/>
    <property type="match status" value="1"/>
</dbReference>
<dbReference type="SUPFAM" id="SSF141868">
    <property type="entry name" value="EAL domain-like"/>
    <property type="match status" value="1"/>
</dbReference>
<name>Q2W9A1_PARM1</name>
<dbReference type="Proteomes" id="UP000007058">
    <property type="component" value="Chromosome"/>
</dbReference>
<evidence type="ECO:0000259" key="1">
    <source>
        <dbReference type="PROSITE" id="PS50112"/>
    </source>
</evidence>
<keyword evidence="4" id="KW-1185">Reference proteome</keyword>
<dbReference type="InterPro" id="IPR035965">
    <property type="entry name" value="PAS-like_dom_sf"/>
</dbReference>
<proteinExistence type="predicted"/>
<reference evidence="3 4" key="1">
    <citation type="journal article" date="2005" name="DNA Res.">
        <title>Complete genome sequence of the facultative anaerobic magnetotactic bacterium Magnetospirillum sp. strain AMB-1.</title>
        <authorList>
            <person name="Matsunaga T."/>
            <person name="Okamura Y."/>
            <person name="Fukuda Y."/>
            <person name="Wahyudi A.T."/>
            <person name="Murase Y."/>
            <person name="Takeyama H."/>
        </authorList>
    </citation>
    <scope>NUCLEOTIDE SEQUENCE [LARGE SCALE GENOMIC DNA]</scope>
    <source>
        <strain evidence="4">ATCC 700264 / AMB-1</strain>
    </source>
</reference>
<dbReference type="Gene3D" id="3.20.20.450">
    <property type="entry name" value="EAL domain"/>
    <property type="match status" value="1"/>
</dbReference>
<dbReference type="HOGENOM" id="CLU_000445_70_50_5"/>
<gene>
    <name evidence="3" type="ordered locus">amb0770</name>
</gene>
<evidence type="ECO:0000313" key="3">
    <source>
        <dbReference type="EMBL" id="BAE49574.1"/>
    </source>
</evidence>
<dbReference type="EMBL" id="AP007255">
    <property type="protein sequence ID" value="BAE49574.1"/>
    <property type="molecule type" value="Genomic_DNA"/>
</dbReference>